<evidence type="ECO:0000313" key="3">
    <source>
        <dbReference type="EMBL" id="SUV43485.1"/>
    </source>
</evidence>
<dbReference type="AlphaFoldDB" id="A0A380ZBK2"/>
<dbReference type="GeneID" id="93069622"/>
<reference evidence="3 4" key="1">
    <citation type="submission" date="2018-06" db="EMBL/GenBank/DDBJ databases">
        <authorList>
            <consortium name="Pathogen Informatics"/>
            <person name="Doyle S."/>
        </authorList>
    </citation>
    <scope>NUCLEOTIDE SEQUENCE [LARGE SCALE GENOMIC DNA]</scope>
    <source>
        <strain evidence="3 4">NCTC11155</strain>
    </source>
</reference>
<dbReference type="EC" id="3.2.1.10" evidence="3"/>
<dbReference type="InterPro" id="IPR006047">
    <property type="entry name" value="GH13_cat_dom"/>
</dbReference>
<dbReference type="PANTHER" id="PTHR10357:SF179">
    <property type="entry name" value="NEUTRAL AND BASIC AMINO ACID TRANSPORT PROTEIN RBAT"/>
    <property type="match status" value="1"/>
</dbReference>
<dbReference type="InterPro" id="IPR045857">
    <property type="entry name" value="O16G_dom_2"/>
</dbReference>
<dbReference type="GO" id="GO:0004556">
    <property type="term" value="F:alpha-amylase activity"/>
    <property type="evidence" value="ECO:0007669"/>
    <property type="project" value="TreeGrafter"/>
</dbReference>
<dbReference type="OrthoDB" id="9805159at2"/>
<evidence type="ECO:0000256" key="1">
    <source>
        <dbReference type="ARBA" id="ARBA00008061"/>
    </source>
</evidence>
<dbReference type="InterPro" id="IPR013780">
    <property type="entry name" value="Glyco_hydro_b"/>
</dbReference>
<dbReference type="Gene3D" id="2.60.40.1180">
    <property type="entry name" value="Golgi alpha-mannosidase II"/>
    <property type="match status" value="1"/>
</dbReference>
<dbReference type="EMBL" id="UFSX01000002">
    <property type="protein sequence ID" value="SUV43485.1"/>
    <property type="molecule type" value="Genomic_DNA"/>
</dbReference>
<dbReference type="Gene3D" id="3.90.400.10">
    <property type="entry name" value="Oligo-1,6-glucosidase, Domain 2"/>
    <property type="match status" value="1"/>
</dbReference>
<evidence type="ECO:0000259" key="2">
    <source>
        <dbReference type="SMART" id="SM00642"/>
    </source>
</evidence>
<dbReference type="SMART" id="SM00642">
    <property type="entry name" value="Aamy"/>
    <property type="match status" value="1"/>
</dbReference>
<comment type="similarity">
    <text evidence="1">Belongs to the glycosyl hydrolase 13 family.</text>
</comment>
<keyword evidence="3" id="KW-0326">Glycosidase</keyword>
<evidence type="ECO:0000313" key="4">
    <source>
        <dbReference type="Proteomes" id="UP000254424"/>
    </source>
</evidence>
<dbReference type="GO" id="GO:0004574">
    <property type="term" value="F:oligo-1,6-glucosidase activity"/>
    <property type="evidence" value="ECO:0007669"/>
    <property type="project" value="UniProtKB-EC"/>
</dbReference>
<sequence length="560" mass="63430">MKIVEIMKWIILVSLFLVGGMVKAQHLPQWLEKAVVYQIYPASFKDSDGDGIGDLKGIESQLDYIKSIGVNTIWISPVFSSEFFDGGYDVTDFYSVDKRYGTNSQLVSLVQKVHEKGMKIFMDLVAGHTSDKHPWFLQSKQADKNLQYSDYFIWTPTKAEKPKQFVATDCERDGNYMENFFDCQPALNYGYANPNPEHPWEQSVDAPGPQAVRRELKNIISFWMDKGMDGFRVDMAYSLIKNDPKHIETSRLWKGVSTWFKEKYPEGAFIAEWGEPTNSIGGGFHIDFLFHIGRKGYTSLFFNKKKTEDINCYFGLEGAGQVKQFVEMYQKEYGETKGKGYISLPTSNHDIWRLACGKRTDLKQLKVAMTFLLTMPGVPCIYYGDEIGMKYIEGLPDVEGSVLASRNRAGSRTPMQWDGSVNLGFSTAPAEKLYIPVDPAEDAPTVEQQQADENSLLNYVRDVLKLRDSSKALGNTGDWRMISNVEQPYPLIYLREADGERYCVAVNPSAKKVTAKFPTFNSGKWEMVLGDKKQAKYKGGTTEDCIKMAPVSAVIFKINE</sequence>
<protein>
    <submittedName>
        <fullName evidence="3">Putative alpha-amylase</fullName>
        <ecNumber evidence="3">3.2.1.10</ecNumber>
    </submittedName>
</protein>
<dbReference type="CDD" id="cd11348">
    <property type="entry name" value="AmyAc_2"/>
    <property type="match status" value="1"/>
</dbReference>
<dbReference type="Proteomes" id="UP000254424">
    <property type="component" value="Unassembled WGS sequence"/>
</dbReference>
<dbReference type="Pfam" id="PF00128">
    <property type="entry name" value="Alpha-amylase"/>
    <property type="match status" value="1"/>
</dbReference>
<dbReference type="GO" id="GO:0009313">
    <property type="term" value="P:oligosaccharide catabolic process"/>
    <property type="evidence" value="ECO:0007669"/>
    <property type="project" value="TreeGrafter"/>
</dbReference>
<dbReference type="InterPro" id="IPR017853">
    <property type="entry name" value="GH"/>
</dbReference>
<accession>A0A380ZBK2</accession>
<dbReference type="Gene3D" id="3.20.20.80">
    <property type="entry name" value="Glycosidases"/>
    <property type="match status" value="1"/>
</dbReference>
<proteinExistence type="inferred from homology"/>
<gene>
    <name evidence="3" type="primary">malL</name>
    <name evidence="3" type="ORF">NCTC11155_02879</name>
</gene>
<dbReference type="SUPFAM" id="SSF51445">
    <property type="entry name" value="(Trans)glycosidases"/>
    <property type="match status" value="1"/>
</dbReference>
<feature type="domain" description="Glycosyl hydrolase family 13 catalytic" evidence="2">
    <location>
        <begin position="38"/>
        <end position="412"/>
    </location>
</feature>
<dbReference type="PANTHER" id="PTHR10357">
    <property type="entry name" value="ALPHA-AMYLASE FAMILY MEMBER"/>
    <property type="match status" value="1"/>
</dbReference>
<keyword evidence="3" id="KW-0378">Hydrolase</keyword>
<dbReference type="RefSeq" id="WP_004292169.1">
    <property type="nucleotide sequence ID" value="NZ_CABKNQ010000017.1"/>
</dbReference>
<dbReference type="STRING" id="483216.BACEGG_03584"/>
<organism evidence="3 4">
    <name type="scientific">Bacteroides eggerthii</name>
    <dbReference type="NCBI Taxonomy" id="28111"/>
    <lineage>
        <taxon>Bacteria</taxon>
        <taxon>Pseudomonadati</taxon>
        <taxon>Bacteroidota</taxon>
        <taxon>Bacteroidia</taxon>
        <taxon>Bacteroidales</taxon>
        <taxon>Bacteroidaceae</taxon>
        <taxon>Bacteroides</taxon>
    </lineage>
</organism>
<name>A0A380ZBK2_9BACE</name>
<dbReference type="SUPFAM" id="SSF51011">
    <property type="entry name" value="Glycosyl hydrolase domain"/>
    <property type="match status" value="1"/>
</dbReference>